<dbReference type="KEGG" id="vg:80528077"/>
<protein>
    <submittedName>
        <fullName evidence="1">Uncharacterized protein</fullName>
    </submittedName>
</protein>
<dbReference type="EMBL" id="MH580295">
    <property type="protein sequence ID" value="AXB73006.1"/>
    <property type="molecule type" value="Genomic_DNA"/>
</dbReference>
<organism evidence="1 2">
    <name type="scientific">Psittacine adenovirus 1</name>
    <dbReference type="NCBI Taxonomy" id="318592"/>
    <lineage>
        <taxon>Viruses</taxon>
        <taxon>Varidnaviria</taxon>
        <taxon>Bamfordvirae</taxon>
        <taxon>Preplasmiviricota</taxon>
        <taxon>Polisuviricotina</taxon>
        <taxon>Pharingeaviricetes</taxon>
        <taxon>Rowavirales</taxon>
        <taxon>Adenoviridae</taxon>
        <taxon>Aviadenovirus</taxon>
        <taxon>Aviadenovirus senegalense</taxon>
        <taxon>Psittacine aviadenovirus C</taxon>
    </lineage>
</organism>
<dbReference type="GeneID" id="80528077"/>
<evidence type="ECO:0000313" key="1">
    <source>
        <dbReference type="EMBL" id="AXB73006.1"/>
    </source>
</evidence>
<dbReference type="Proteomes" id="UP000319520">
    <property type="component" value="Segment"/>
</dbReference>
<evidence type="ECO:0000313" key="2">
    <source>
        <dbReference type="Proteomes" id="UP000319520"/>
    </source>
</evidence>
<reference evidence="1 2" key="1">
    <citation type="submission" date="2018-07" db="EMBL/GenBank/DDBJ databases">
        <title>Complete genome sequence of a Psittacine Adenovirus-1 identified from a Poicephalus senegalus in Italy.</title>
        <authorList>
            <person name="Milani A."/>
            <person name="Zamperin G."/>
            <person name="Fusaro A."/>
            <person name="Monne I."/>
        </authorList>
    </citation>
    <scope>NUCLEOTIDE SEQUENCE [LARGE SCALE GENOMIC DNA]</scope>
    <source>
        <strain evidence="1">18VIR149_ITA_2018</strain>
    </source>
</reference>
<keyword evidence="2" id="KW-1185">Reference proteome</keyword>
<accession>A0A2Z5E027</accession>
<sequence length="62" mass="7348">MSSEANGYSLKHMHIYWLVTSRSDYIRYRSADTRITKRMFLFAVQGHRTSRRGRGRTVDKVP</sequence>
<name>A0A2Z5E027_9ADEN</name>
<dbReference type="RefSeq" id="YP_010790668.1">
    <property type="nucleotide sequence ID" value="NC_075452.1"/>
</dbReference>
<proteinExistence type="predicted"/>